<dbReference type="GO" id="GO:0016463">
    <property type="term" value="F:P-type zinc transporter activity"/>
    <property type="evidence" value="ECO:0007669"/>
    <property type="project" value="UniProtKB-EC"/>
</dbReference>
<feature type="domain" description="P-type ATPase A" evidence="12">
    <location>
        <begin position="145"/>
        <end position="246"/>
    </location>
</feature>
<comment type="caution">
    <text evidence="13">The sequence shown here is derived from an EMBL/GenBank/DDBJ whole genome shotgun (WGS) entry which is preliminary data.</text>
</comment>
<dbReference type="SFLD" id="SFLDF00027">
    <property type="entry name" value="p-type_atpase"/>
    <property type="match status" value="1"/>
</dbReference>
<feature type="region of interest" description="Disordered" evidence="11">
    <location>
        <begin position="1"/>
        <end position="32"/>
    </location>
</feature>
<dbReference type="InterPro" id="IPR027256">
    <property type="entry name" value="P-typ_ATPase_IB"/>
</dbReference>
<dbReference type="Gene3D" id="2.70.150.10">
    <property type="entry name" value="Calcium-transporting ATPase, cytoplasmic transduction domain A"/>
    <property type="match status" value="1"/>
</dbReference>
<dbReference type="PRINTS" id="PR00941">
    <property type="entry name" value="CDATPASE"/>
</dbReference>
<evidence type="ECO:0000256" key="4">
    <source>
        <dbReference type="ARBA" id="ARBA00022723"/>
    </source>
</evidence>
<evidence type="ECO:0000259" key="12">
    <source>
        <dbReference type="Pfam" id="PF00122"/>
    </source>
</evidence>
<evidence type="ECO:0000256" key="11">
    <source>
        <dbReference type="SAM" id="MobiDB-lite"/>
    </source>
</evidence>
<feature type="transmembrane region" description="Helical" evidence="10">
    <location>
        <begin position="262"/>
        <end position="280"/>
    </location>
</feature>
<dbReference type="NCBIfam" id="TIGR01494">
    <property type="entry name" value="ATPase_P-type"/>
    <property type="match status" value="1"/>
</dbReference>
<evidence type="ECO:0000256" key="6">
    <source>
        <dbReference type="ARBA" id="ARBA00022989"/>
    </source>
</evidence>
<keyword evidence="10" id="KW-0547">Nucleotide-binding</keyword>
<evidence type="ECO:0000256" key="2">
    <source>
        <dbReference type="ARBA" id="ARBA00006024"/>
    </source>
</evidence>
<organism evidence="13 14">
    <name type="scientific">Alcaligenes phenolicus</name>
    <dbReference type="NCBI Taxonomy" id="232846"/>
    <lineage>
        <taxon>Bacteria</taxon>
        <taxon>Pseudomonadati</taxon>
        <taxon>Pseudomonadota</taxon>
        <taxon>Betaproteobacteria</taxon>
        <taxon>Burkholderiales</taxon>
        <taxon>Alcaligenaceae</taxon>
        <taxon>Alcaligenes</taxon>
    </lineage>
</organism>
<name>A0AAW5VKT0_9BURK</name>
<dbReference type="Pfam" id="PF00702">
    <property type="entry name" value="Hydrolase"/>
    <property type="match status" value="1"/>
</dbReference>
<feature type="transmembrane region" description="Helical" evidence="10">
    <location>
        <begin position="64"/>
        <end position="81"/>
    </location>
</feature>
<dbReference type="GO" id="GO:0005886">
    <property type="term" value="C:plasma membrane"/>
    <property type="evidence" value="ECO:0007669"/>
    <property type="project" value="UniProtKB-SubCell"/>
</dbReference>
<sequence length="661" mass="70152">MSTSHNEPHDHHGLTQQSHEDHDHDHDDAHDHEHPFDWKEALRICLVAVAAAAVWFKWWEPYPAFSMIGVIGLVIGGWPILKEALENALARRMTMELSMTIAIVAAAAIGEFFTALVITLFVLIAEVLEGLTVGRGRKAIRDLLELLPREVSVRRTDAIKTVAAEELSVSDVILVSPGGRLPVDGVVVSGHSFTDESRITGESMPVEKTEGARVYAGAINQSGALEIRAERIGRDTSYGRIIEAVERAERSRAPVQRMADRLAGYLVYFALGAAVLTWLITRDMRATISVIIVAGACGIAAGTPLAILGGIGRSARLGAIIKGGVHLETLGKVDTVVLDKTGTLTYGRPEIQSVTPVAGVPAAALLDAAATAEIRSEHPLGKAILSRVKAEGREVREPEHFGYTPGRGISARLAGATIFVGNRAWMADNGIDMPPPRDLGACTEVVVAKDGRLLGTIDIADTIRPEAKRAIAALDAMGVRTVLLTGDNHRVATAVAAELGLKNVEAELLPEDKLARLAEMVKQGRMVAMVGDGMNDTPALAEASVSVAMGSGTDVAQESSDIVLLGNDLACFVDTMKVARRTRAIIWQNFVGTIGIDLLGIALAAFGLLGPLLAAFIHVASELTFILNSARLLPEARRNSLASVGDAPAANPADVAAPSRH</sequence>
<dbReference type="InterPro" id="IPR008250">
    <property type="entry name" value="ATPase_P-typ_transduc_dom_A_sf"/>
</dbReference>
<dbReference type="Proteomes" id="UP001208074">
    <property type="component" value="Unassembled WGS sequence"/>
</dbReference>
<proteinExistence type="inferred from homology"/>
<dbReference type="RefSeq" id="WP_026485292.1">
    <property type="nucleotide sequence ID" value="NZ_JAPKNB010000001.1"/>
</dbReference>
<evidence type="ECO:0000256" key="10">
    <source>
        <dbReference type="RuleBase" id="RU362081"/>
    </source>
</evidence>
<evidence type="ECO:0000256" key="5">
    <source>
        <dbReference type="ARBA" id="ARBA00022967"/>
    </source>
</evidence>
<dbReference type="SUPFAM" id="SSF81665">
    <property type="entry name" value="Calcium ATPase, transmembrane domain M"/>
    <property type="match status" value="1"/>
</dbReference>
<evidence type="ECO:0000256" key="7">
    <source>
        <dbReference type="ARBA" id="ARBA00023136"/>
    </source>
</evidence>
<dbReference type="GO" id="GO:0046872">
    <property type="term" value="F:metal ion binding"/>
    <property type="evidence" value="ECO:0007669"/>
    <property type="project" value="UniProtKB-KW"/>
</dbReference>
<evidence type="ECO:0000256" key="9">
    <source>
        <dbReference type="ARBA" id="ARBA00047308"/>
    </source>
</evidence>
<dbReference type="NCBIfam" id="TIGR01525">
    <property type="entry name" value="ATPase-IB_hvy"/>
    <property type="match status" value="1"/>
</dbReference>
<dbReference type="GO" id="GO:0016887">
    <property type="term" value="F:ATP hydrolysis activity"/>
    <property type="evidence" value="ECO:0007669"/>
    <property type="project" value="InterPro"/>
</dbReference>
<comment type="similarity">
    <text evidence="2 10">Belongs to the cation transport ATPase (P-type) (TC 3.A.3) family. Type IB subfamily.</text>
</comment>
<dbReference type="InterPro" id="IPR044492">
    <property type="entry name" value="P_typ_ATPase_HD_dom"/>
</dbReference>
<dbReference type="AlphaFoldDB" id="A0AAW5VKT0"/>
<dbReference type="EMBL" id="JAPKNB010000001">
    <property type="protein sequence ID" value="MCX5563763.1"/>
    <property type="molecule type" value="Genomic_DNA"/>
</dbReference>
<dbReference type="SUPFAM" id="SSF81653">
    <property type="entry name" value="Calcium ATPase, transduction domain A"/>
    <property type="match status" value="1"/>
</dbReference>
<gene>
    <name evidence="13" type="ORF">OSH02_00115</name>
</gene>
<dbReference type="InterPro" id="IPR036412">
    <property type="entry name" value="HAD-like_sf"/>
</dbReference>
<dbReference type="PANTHER" id="PTHR48085:SF5">
    <property type="entry name" value="CADMIUM_ZINC-TRANSPORTING ATPASE HMA4-RELATED"/>
    <property type="match status" value="1"/>
</dbReference>
<dbReference type="CDD" id="cd02079">
    <property type="entry name" value="P-type_ATPase_HM"/>
    <property type="match status" value="1"/>
</dbReference>
<dbReference type="PANTHER" id="PTHR48085">
    <property type="entry name" value="CADMIUM/ZINC-TRANSPORTING ATPASE HMA2-RELATED"/>
    <property type="match status" value="1"/>
</dbReference>
<dbReference type="PROSITE" id="PS00154">
    <property type="entry name" value="ATPASE_E1_E2"/>
    <property type="match status" value="1"/>
</dbReference>
<dbReference type="InterPro" id="IPR023299">
    <property type="entry name" value="ATPase_P-typ_cyto_dom_N"/>
</dbReference>
<dbReference type="Gene3D" id="3.40.50.1000">
    <property type="entry name" value="HAD superfamily/HAD-like"/>
    <property type="match status" value="1"/>
</dbReference>
<dbReference type="NCBIfam" id="TIGR01511">
    <property type="entry name" value="ATPase-IB1_Cu"/>
    <property type="match status" value="1"/>
</dbReference>
<dbReference type="FunFam" id="2.70.150.10:FF:000002">
    <property type="entry name" value="Copper-transporting ATPase 1, putative"/>
    <property type="match status" value="1"/>
</dbReference>
<dbReference type="EC" id="7.2.2.12" evidence="8"/>
<evidence type="ECO:0000256" key="1">
    <source>
        <dbReference type="ARBA" id="ARBA00004370"/>
    </source>
</evidence>
<dbReference type="InterPro" id="IPR023298">
    <property type="entry name" value="ATPase_P-typ_TM_dom_sf"/>
</dbReference>
<feature type="transmembrane region" description="Helical" evidence="10">
    <location>
        <begin position="286"/>
        <end position="308"/>
    </location>
</feature>
<keyword evidence="6 10" id="KW-1133">Transmembrane helix</keyword>
<dbReference type="InterPro" id="IPR001757">
    <property type="entry name" value="P_typ_ATPase"/>
</dbReference>
<dbReference type="Pfam" id="PF00122">
    <property type="entry name" value="E1-E2_ATPase"/>
    <property type="match status" value="1"/>
</dbReference>
<feature type="transmembrane region" description="Helical" evidence="10">
    <location>
        <begin position="585"/>
        <end position="606"/>
    </location>
</feature>
<reference evidence="13" key="1">
    <citation type="submission" date="2022-11" db="EMBL/GenBank/DDBJ databases">
        <title>Biodiversity and phylogenetic relationships of bacteria.</title>
        <authorList>
            <person name="Machado R.A.R."/>
            <person name="Bhat A."/>
            <person name="Loulou A."/>
            <person name="Kallel S."/>
        </authorList>
    </citation>
    <scope>NUCLEOTIDE SEQUENCE</scope>
    <source>
        <strain evidence="13">DSM 16503</strain>
    </source>
</reference>
<keyword evidence="3 10" id="KW-0812">Transmembrane</keyword>
<evidence type="ECO:0000313" key="13">
    <source>
        <dbReference type="EMBL" id="MCX5563763.1"/>
    </source>
</evidence>
<evidence type="ECO:0000256" key="3">
    <source>
        <dbReference type="ARBA" id="ARBA00022692"/>
    </source>
</evidence>
<evidence type="ECO:0000256" key="8">
    <source>
        <dbReference type="ARBA" id="ARBA00039097"/>
    </source>
</evidence>
<protein>
    <recommendedName>
        <fullName evidence="8">P-type Zn(2+) transporter</fullName>
        <ecNumber evidence="8">7.2.2.12</ecNumber>
    </recommendedName>
</protein>
<dbReference type="InterPro" id="IPR051014">
    <property type="entry name" value="Cation_Transport_ATPase_IB"/>
</dbReference>
<evidence type="ECO:0000313" key="14">
    <source>
        <dbReference type="Proteomes" id="UP001208074"/>
    </source>
</evidence>
<keyword evidence="10" id="KW-1003">Cell membrane</keyword>
<feature type="transmembrane region" description="Helical" evidence="10">
    <location>
        <begin position="41"/>
        <end position="59"/>
    </location>
</feature>
<dbReference type="SFLD" id="SFLDS00003">
    <property type="entry name" value="Haloacid_Dehalogenase"/>
    <property type="match status" value="1"/>
</dbReference>
<dbReference type="Gene3D" id="3.40.1110.10">
    <property type="entry name" value="Calcium-transporting ATPase, cytoplasmic domain N"/>
    <property type="match status" value="1"/>
</dbReference>
<keyword evidence="7 10" id="KW-0472">Membrane</keyword>
<dbReference type="InterPro" id="IPR018303">
    <property type="entry name" value="ATPase_P-typ_P_site"/>
</dbReference>
<dbReference type="InterPro" id="IPR059000">
    <property type="entry name" value="ATPase_P-type_domA"/>
</dbReference>
<feature type="transmembrane region" description="Helical" evidence="10">
    <location>
        <begin position="101"/>
        <end position="128"/>
    </location>
</feature>
<dbReference type="SUPFAM" id="SSF56784">
    <property type="entry name" value="HAD-like"/>
    <property type="match status" value="1"/>
</dbReference>
<dbReference type="PRINTS" id="PR00119">
    <property type="entry name" value="CATATPASE"/>
</dbReference>
<keyword evidence="5" id="KW-1278">Translocase</keyword>
<keyword evidence="4 10" id="KW-0479">Metal-binding</keyword>
<comment type="subcellular location">
    <subcellularLocation>
        <location evidence="10">Cell membrane</location>
    </subcellularLocation>
    <subcellularLocation>
        <location evidence="1">Membrane</location>
    </subcellularLocation>
</comment>
<keyword evidence="10" id="KW-0067">ATP-binding</keyword>
<comment type="catalytic activity">
    <reaction evidence="9">
        <text>Zn(2+)(in) + ATP + H2O = Zn(2+)(out) + ADP + phosphate + H(+)</text>
        <dbReference type="Rhea" id="RHEA:20621"/>
        <dbReference type="ChEBI" id="CHEBI:15377"/>
        <dbReference type="ChEBI" id="CHEBI:15378"/>
        <dbReference type="ChEBI" id="CHEBI:29105"/>
        <dbReference type="ChEBI" id="CHEBI:30616"/>
        <dbReference type="ChEBI" id="CHEBI:43474"/>
        <dbReference type="ChEBI" id="CHEBI:456216"/>
        <dbReference type="EC" id="7.2.2.12"/>
    </reaction>
</comment>
<accession>A0AAW5VKT0</accession>
<dbReference type="GO" id="GO:0005524">
    <property type="term" value="F:ATP binding"/>
    <property type="evidence" value="ECO:0007669"/>
    <property type="project" value="UniProtKB-UniRule"/>
</dbReference>
<dbReference type="SFLD" id="SFLDG00002">
    <property type="entry name" value="C1.7:_P-type_atpase_like"/>
    <property type="match status" value="1"/>
</dbReference>
<dbReference type="InterPro" id="IPR023214">
    <property type="entry name" value="HAD_sf"/>
</dbReference>